<dbReference type="Gene3D" id="1.10.510.10">
    <property type="entry name" value="Transferase(Phosphotransferase) domain 1"/>
    <property type="match status" value="2"/>
</dbReference>
<proteinExistence type="predicted"/>
<protein>
    <recommendedName>
        <fullName evidence="7">Protein kinase domain-containing protein</fullName>
    </recommendedName>
</protein>
<feature type="repeat" description="ANK" evidence="5">
    <location>
        <begin position="1104"/>
        <end position="1139"/>
    </location>
</feature>
<name>A0A8J2RRS7_9CRUS</name>
<sequence length="1471" mass="166069">MAELCPGELGFIPSSVNFLRSDKHGQILKWTIEGKYVLVKKISLDTIHHEDKRSLHSHWEKLAQLRDDHLLQYHLSDVQDDGIRYLVPMIDLCQGSMLDYCRKTLDKNIASYIKATDVMWQITCGLAYLQRHKIDQGRLKLKNVFFWKRNLKSKRVVVKLTGYGYNNYHKCEGKMDIIPQLGCLFYSAATKEEAKPNEPISLHSLTEIEDNHKALALDLIRFLINGSISNGVEVSALFRHPLFTRCTDEGRSRLIQDSTGDNAGLIWNDKVKIQKWLESVDERNFPEEDFDDFKDVLLETENNDIAKIVSDAFKDTPQLFSEYIWHATIGSEEMRNTVREEKNKTHSIDKLEILGKGNYGEVYKCQYTDGNGKTYPAACKKATLIEGEEGFEKEIEILRKLSHLFVVKYLDVVERDSKKFIVMELCDGSLREYVEGKLELIPKDSLDEKILIGEVCLGLAYIHSKGIIHKDLKLENILLKRQPSGLVLAKIADFGFAKELKSGKSEFSVTSHPGTETYMAPELLNAKPGAYPATFASDVYALGITIARIVLKGKHPFSHPDINEIWCKISMIKGLVPQNLEGLSWDLIDLILKLTDKDPAKRPEMVLVLRHPYFVLTNEKTKEYFVDQLWADLDLLEIFSKDYERNHLQNIFNGRNFREWYETIFKDKVETAEEKEEMAKTLQLLKRFGSGDQADTALKAAKQYEETIKKAIKSDHDTKSENRIDQMFPPKYGLTYVFFLSWGRLNKLIQRAPKLFVPYLWSHMQNGGHGRKRGHSKFLIISELEWSSLYYNDEKIVDELWNIKYSENYEKDVKTILGIINIVRKCNVSERVWSALLNGIDKNAAVDLIFSAVKSHSSSAPKATEMILQRYGITEEMATVINMAASNEGDWADEIMQIILNYGGNPNANKMDESSCKGWTPVHYAAENESRMGPKIMKLLLGTKRCDVNALSIEKVAPIHLATNNKGDYAADILKLLIDNGAACDVIDGRLFNFCEPIHFALMNDGESSPKLLDLLLKKRGVNHNSITEEIQMLWTTVDGPLFTTPLEELLTLLLQKGGDPNLPDKKFKATPVHFVAQGEGDRGDEKMKILLQNGGNPNATDEMGCTPVHYAATNEGEQAFEMMELLLANGGKLDFKNKNGFTPGHFALLNIGICGVKIRELCGDSEKIANLPFNDSGETLLHFMINYGAECKIEQIQAILDNGGNPNVVDNRGWSPVHYAVRRYQASVGLDIIQLLTLLLQKGGDPNLPDKQSKATPVHCVAQGEGDREDEKMKILLENGGNANAVMVEGTTPLHLTVKNSGIHGPEVTRMLLEHGGNPNSVTNVNKRTPLHCALIMETNINDQLRFNIIKHLLEKGGNPNARDVLGNTPVHYIIGVPVGNSLEVLKLLLKHGGNILQKDNLGLTPHHIAQIGIEQYCNREVMKHILKTSREMIIAIYKGKIRNRKEVMPIYNINNVPCSSSETINKGQY</sequence>
<evidence type="ECO:0000256" key="2">
    <source>
        <dbReference type="ARBA" id="ARBA00022741"/>
    </source>
</evidence>
<dbReference type="PROSITE" id="PS50088">
    <property type="entry name" value="ANK_REPEAT"/>
    <property type="match status" value="4"/>
</dbReference>
<dbReference type="InterPro" id="IPR000719">
    <property type="entry name" value="Prot_kinase_dom"/>
</dbReference>
<keyword evidence="3 6" id="KW-0067">ATP-binding</keyword>
<keyword evidence="4 5" id="KW-0040">ANK repeat</keyword>
<feature type="binding site" evidence="6">
    <location>
        <position position="380"/>
    </location>
    <ligand>
        <name>ATP</name>
        <dbReference type="ChEBI" id="CHEBI:30616"/>
    </ligand>
</feature>
<organism evidence="8 9">
    <name type="scientific">Daphnia galeata</name>
    <dbReference type="NCBI Taxonomy" id="27404"/>
    <lineage>
        <taxon>Eukaryota</taxon>
        <taxon>Metazoa</taxon>
        <taxon>Ecdysozoa</taxon>
        <taxon>Arthropoda</taxon>
        <taxon>Crustacea</taxon>
        <taxon>Branchiopoda</taxon>
        <taxon>Diplostraca</taxon>
        <taxon>Cladocera</taxon>
        <taxon>Anomopoda</taxon>
        <taxon>Daphniidae</taxon>
        <taxon>Daphnia</taxon>
    </lineage>
</organism>
<feature type="repeat" description="ANK" evidence="5">
    <location>
        <begin position="1213"/>
        <end position="1252"/>
    </location>
</feature>
<dbReference type="PROSITE" id="PS00107">
    <property type="entry name" value="PROTEIN_KINASE_ATP"/>
    <property type="match status" value="1"/>
</dbReference>
<dbReference type="GO" id="GO:0005929">
    <property type="term" value="C:cilium"/>
    <property type="evidence" value="ECO:0007669"/>
    <property type="project" value="TreeGrafter"/>
</dbReference>
<keyword evidence="9" id="KW-1185">Reference proteome</keyword>
<evidence type="ECO:0000313" key="8">
    <source>
        <dbReference type="EMBL" id="CAH0107608.1"/>
    </source>
</evidence>
<keyword evidence="2 6" id="KW-0547">Nucleotide-binding</keyword>
<dbReference type="InterPro" id="IPR017441">
    <property type="entry name" value="Protein_kinase_ATP_BS"/>
</dbReference>
<feature type="repeat" description="ANK" evidence="5">
    <location>
        <begin position="1327"/>
        <end position="1366"/>
    </location>
</feature>
<dbReference type="CDD" id="cd14014">
    <property type="entry name" value="STKc_PknB_like"/>
    <property type="match status" value="1"/>
</dbReference>
<dbReference type="SMART" id="SM00220">
    <property type="entry name" value="S_TKc"/>
    <property type="match status" value="1"/>
</dbReference>
<dbReference type="PANTHER" id="PTHR24178">
    <property type="entry name" value="MOLTING PROTEIN MLT-4"/>
    <property type="match status" value="1"/>
</dbReference>
<evidence type="ECO:0000256" key="1">
    <source>
        <dbReference type="ARBA" id="ARBA00022737"/>
    </source>
</evidence>
<dbReference type="GO" id="GO:0004672">
    <property type="term" value="F:protein kinase activity"/>
    <property type="evidence" value="ECO:0007669"/>
    <property type="project" value="InterPro"/>
</dbReference>
<reference evidence="8" key="1">
    <citation type="submission" date="2021-11" db="EMBL/GenBank/DDBJ databases">
        <authorList>
            <person name="Schell T."/>
        </authorList>
    </citation>
    <scope>NUCLEOTIDE SEQUENCE</scope>
    <source>
        <strain evidence="8">M5</strain>
    </source>
</reference>
<evidence type="ECO:0000256" key="6">
    <source>
        <dbReference type="PROSITE-ProRule" id="PRU10141"/>
    </source>
</evidence>
<dbReference type="Pfam" id="PF00069">
    <property type="entry name" value="Pkinase"/>
    <property type="match status" value="1"/>
</dbReference>
<evidence type="ECO:0000256" key="5">
    <source>
        <dbReference type="PROSITE-ProRule" id="PRU00023"/>
    </source>
</evidence>
<dbReference type="EMBL" id="CAKKLH010000277">
    <property type="protein sequence ID" value="CAH0107608.1"/>
    <property type="molecule type" value="Genomic_DNA"/>
</dbReference>
<dbReference type="Pfam" id="PF00023">
    <property type="entry name" value="Ank"/>
    <property type="match status" value="2"/>
</dbReference>
<dbReference type="SMART" id="SM00248">
    <property type="entry name" value="ANK"/>
    <property type="match status" value="12"/>
</dbReference>
<dbReference type="InterPro" id="IPR002110">
    <property type="entry name" value="Ankyrin_rpt"/>
</dbReference>
<comment type="caution">
    <text evidence="8">The sequence shown here is derived from an EMBL/GenBank/DDBJ whole genome shotgun (WGS) entry which is preliminary data.</text>
</comment>
<dbReference type="PROSITE" id="PS50011">
    <property type="entry name" value="PROTEIN_KINASE_DOM"/>
    <property type="match status" value="1"/>
</dbReference>
<dbReference type="InterPro" id="IPR036770">
    <property type="entry name" value="Ankyrin_rpt-contain_sf"/>
</dbReference>
<evidence type="ECO:0000259" key="7">
    <source>
        <dbReference type="PROSITE" id="PS50011"/>
    </source>
</evidence>
<dbReference type="PANTHER" id="PTHR24178:SF9">
    <property type="entry name" value="ANK_REP_REGION DOMAIN-CONTAINING PROTEIN"/>
    <property type="match status" value="1"/>
</dbReference>
<feature type="repeat" description="ANK" evidence="5">
    <location>
        <begin position="1290"/>
        <end position="1325"/>
    </location>
</feature>
<dbReference type="SUPFAM" id="SSF48403">
    <property type="entry name" value="Ankyrin repeat"/>
    <property type="match status" value="2"/>
</dbReference>
<dbReference type="Proteomes" id="UP000789390">
    <property type="component" value="Unassembled WGS sequence"/>
</dbReference>
<keyword evidence="1" id="KW-0677">Repeat</keyword>
<dbReference type="InterPro" id="IPR011009">
    <property type="entry name" value="Kinase-like_dom_sf"/>
</dbReference>
<dbReference type="SUPFAM" id="SSF56112">
    <property type="entry name" value="Protein kinase-like (PK-like)"/>
    <property type="match status" value="2"/>
</dbReference>
<evidence type="ECO:0000256" key="3">
    <source>
        <dbReference type="ARBA" id="ARBA00022840"/>
    </source>
</evidence>
<dbReference type="GO" id="GO:1904108">
    <property type="term" value="P:protein localization to ciliary inversin compartment"/>
    <property type="evidence" value="ECO:0007669"/>
    <property type="project" value="TreeGrafter"/>
</dbReference>
<evidence type="ECO:0000256" key="4">
    <source>
        <dbReference type="ARBA" id="ARBA00023043"/>
    </source>
</evidence>
<dbReference type="PROSITE" id="PS00108">
    <property type="entry name" value="PROTEIN_KINASE_ST"/>
    <property type="match status" value="1"/>
</dbReference>
<gene>
    <name evidence="8" type="ORF">DGAL_LOCUS10928</name>
</gene>
<dbReference type="GO" id="GO:0005524">
    <property type="term" value="F:ATP binding"/>
    <property type="evidence" value="ECO:0007669"/>
    <property type="project" value="UniProtKB-UniRule"/>
</dbReference>
<dbReference type="Pfam" id="PF12796">
    <property type="entry name" value="Ank_2"/>
    <property type="match status" value="2"/>
</dbReference>
<accession>A0A8J2RRS7</accession>
<dbReference type="PROSITE" id="PS50297">
    <property type="entry name" value="ANK_REP_REGION"/>
    <property type="match status" value="2"/>
</dbReference>
<feature type="domain" description="Protein kinase" evidence="7">
    <location>
        <begin position="348"/>
        <end position="614"/>
    </location>
</feature>
<evidence type="ECO:0000313" key="9">
    <source>
        <dbReference type="Proteomes" id="UP000789390"/>
    </source>
</evidence>
<dbReference type="InterPro" id="IPR008271">
    <property type="entry name" value="Ser/Thr_kinase_AS"/>
</dbReference>
<dbReference type="Gene3D" id="1.25.40.20">
    <property type="entry name" value="Ankyrin repeat-containing domain"/>
    <property type="match status" value="5"/>
</dbReference>
<dbReference type="OrthoDB" id="194358at2759"/>